<evidence type="ECO:0000313" key="1">
    <source>
        <dbReference type="EMBL" id="JAD83406.1"/>
    </source>
</evidence>
<sequence length="40" mass="4807">MQTDCLRLPASTLVRSLQEAWRKMVQVEEQQNYFPLRQLV</sequence>
<name>A0A0A9D6F5_ARUDO</name>
<dbReference type="AlphaFoldDB" id="A0A0A9D6F5"/>
<accession>A0A0A9D6F5</accession>
<dbReference type="EMBL" id="GBRH01214489">
    <property type="protein sequence ID" value="JAD83406.1"/>
    <property type="molecule type" value="Transcribed_RNA"/>
</dbReference>
<organism evidence="1">
    <name type="scientific">Arundo donax</name>
    <name type="common">Giant reed</name>
    <name type="synonym">Donax arundinaceus</name>
    <dbReference type="NCBI Taxonomy" id="35708"/>
    <lineage>
        <taxon>Eukaryota</taxon>
        <taxon>Viridiplantae</taxon>
        <taxon>Streptophyta</taxon>
        <taxon>Embryophyta</taxon>
        <taxon>Tracheophyta</taxon>
        <taxon>Spermatophyta</taxon>
        <taxon>Magnoliopsida</taxon>
        <taxon>Liliopsida</taxon>
        <taxon>Poales</taxon>
        <taxon>Poaceae</taxon>
        <taxon>PACMAD clade</taxon>
        <taxon>Arundinoideae</taxon>
        <taxon>Arundineae</taxon>
        <taxon>Arundo</taxon>
    </lineage>
</organism>
<reference evidence="1" key="2">
    <citation type="journal article" date="2015" name="Data Brief">
        <title>Shoot transcriptome of the giant reed, Arundo donax.</title>
        <authorList>
            <person name="Barrero R.A."/>
            <person name="Guerrero F.D."/>
            <person name="Moolhuijzen P."/>
            <person name="Goolsby J.A."/>
            <person name="Tidwell J."/>
            <person name="Bellgard S.E."/>
            <person name="Bellgard M.I."/>
        </authorList>
    </citation>
    <scope>NUCLEOTIDE SEQUENCE</scope>
    <source>
        <tissue evidence="1">Shoot tissue taken approximately 20 cm above the soil surface</tissue>
    </source>
</reference>
<proteinExistence type="predicted"/>
<protein>
    <submittedName>
        <fullName evidence="1">Uncharacterized protein</fullName>
    </submittedName>
</protein>
<reference evidence="1" key="1">
    <citation type="submission" date="2014-09" db="EMBL/GenBank/DDBJ databases">
        <authorList>
            <person name="Magalhaes I.L.F."/>
            <person name="Oliveira U."/>
            <person name="Santos F.R."/>
            <person name="Vidigal T.H.D.A."/>
            <person name="Brescovit A.D."/>
            <person name="Santos A.J."/>
        </authorList>
    </citation>
    <scope>NUCLEOTIDE SEQUENCE</scope>
    <source>
        <tissue evidence="1">Shoot tissue taken approximately 20 cm above the soil surface</tissue>
    </source>
</reference>